<dbReference type="Gene3D" id="1.10.3720.10">
    <property type="entry name" value="MetI-like"/>
    <property type="match status" value="1"/>
</dbReference>
<keyword evidence="2 7" id="KW-0813">Transport</keyword>
<evidence type="ECO:0000259" key="9">
    <source>
        <dbReference type="PROSITE" id="PS50928"/>
    </source>
</evidence>
<evidence type="ECO:0000256" key="7">
    <source>
        <dbReference type="RuleBase" id="RU363032"/>
    </source>
</evidence>
<comment type="caution">
    <text evidence="10">The sequence shown here is derived from an EMBL/GenBank/DDBJ whole genome shotgun (WGS) entry which is preliminary data.</text>
</comment>
<dbReference type="PANTHER" id="PTHR32243:SF18">
    <property type="entry name" value="INNER MEMBRANE ABC TRANSPORTER PERMEASE PROTEIN YCJP"/>
    <property type="match status" value="1"/>
</dbReference>
<evidence type="ECO:0000256" key="8">
    <source>
        <dbReference type="SAM" id="MobiDB-lite"/>
    </source>
</evidence>
<dbReference type="InterPro" id="IPR000515">
    <property type="entry name" value="MetI-like"/>
</dbReference>
<dbReference type="InterPro" id="IPR050901">
    <property type="entry name" value="BP-dep_ABC_trans_perm"/>
</dbReference>
<dbReference type="Proteomes" id="UP001501638">
    <property type="component" value="Unassembled WGS sequence"/>
</dbReference>
<dbReference type="Pfam" id="PF00528">
    <property type="entry name" value="BPD_transp_1"/>
    <property type="match status" value="1"/>
</dbReference>
<feature type="transmembrane region" description="Helical" evidence="7">
    <location>
        <begin position="39"/>
        <end position="60"/>
    </location>
</feature>
<protein>
    <submittedName>
        <fullName evidence="10">Carbohydrate ABC transporter permease</fullName>
    </submittedName>
</protein>
<proteinExistence type="inferred from homology"/>
<accession>A0ABP5XTA2</accession>
<keyword evidence="3" id="KW-1003">Cell membrane</keyword>
<feature type="transmembrane region" description="Helical" evidence="7">
    <location>
        <begin position="269"/>
        <end position="290"/>
    </location>
</feature>
<dbReference type="EMBL" id="BAAASZ010000051">
    <property type="protein sequence ID" value="GAA2465486.1"/>
    <property type="molecule type" value="Genomic_DNA"/>
</dbReference>
<feature type="transmembrane region" description="Helical" evidence="7">
    <location>
        <begin position="211"/>
        <end position="236"/>
    </location>
</feature>
<organism evidence="10 11">
    <name type="scientific">Streptomyces macrosporus</name>
    <dbReference type="NCBI Taxonomy" id="44032"/>
    <lineage>
        <taxon>Bacteria</taxon>
        <taxon>Bacillati</taxon>
        <taxon>Actinomycetota</taxon>
        <taxon>Actinomycetes</taxon>
        <taxon>Kitasatosporales</taxon>
        <taxon>Streptomycetaceae</taxon>
        <taxon>Streptomyces</taxon>
    </lineage>
</organism>
<sequence length="305" mass="33154">MSNTTLAGPVGAPPADSRQRPPSDGGAKRARRRKGLRGGSLNAVALVLAAFFVFPVYWMLSTSFKPASEVLTETPSFLFTPTVEHYGTATGVDMFWTYVRNSLIVTLGAVLLALLVALAAGFAIVRMRFRGRKGLVLAVMMAQLAPWEVMVIVMYLIARDAQALNSIGFLTLVYFVMVLPFTIWTLRGFIAAVPQELEEAAMIDGCSRAQSFFRVVFPLLAPGLMSTSLFGFITAWNEFAMVLVLNKESEAYTLPLWLTQFQSAFGNDWGATMAASSLFAVPVLFLFLVLQRRAVGGLTSGAVKG</sequence>
<comment type="similarity">
    <text evidence="7">Belongs to the binding-protein-dependent transport system permease family.</text>
</comment>
<feature type="region of interest" description="Disordered" evidence="8">
    <location>
        <begin position="1"/>
        <end position="34"/>
    </location>
</feature>
<dbReference type="InterPro" id="IPR035906">
    <property type="entry name" value="MetI-like_sf"/>
</dbReference>
<keyword evidence="5 7" id="KW-1133">Transmembrane helix</keyword>
<reference evidence="11" key="1">
    <citation type="journal article" date="2019" name="Int. J. Syst. Evol. Microbiol.">
        <title>The Global Catalogue of Microorganisms (GCM) 10K type strain sequencing project: providing services to taxonomists for standard genome sequencing and annotation.</title>
        <authorList>
            <consortium name="The Broad Institute Genomics Platform"/>
            <consortium name="The Broad Institute Genome Sequencing Center for Infectious Disease"/>
            <person name="Wu L."/>
            <person name="Ma J."/>
        </authorList>
    </citation>
    <scope>NUCLEOTIDE SEQUENCE [LARGE SCALE GENOMIC DNA]</scope>
    <source>
        <strain evidence="11">JCM 6305</strain>
    </source>
</reference>
<comment type="subcellular location">
    <subcellularLocation>
        <location evidence="1 7">Cell membrane</location>
        <topology evidence="1 7">Multi-pass membrane protein</topology>
    </subcellularLocation>
</comment>
<evidence type="ECO:0000313" key="11">
    <source>
        <dbReference type="Proteomes" id="UP001501638"/>
    </source>
</evidence>
<dbReference type="SUPFAM" id="SSF161098">
    <property type="entry name" value="MetI-like"/>
    <property type="match status" value="1"/>
</dbReference>
<evidence type="ECO:0000256" key="2">
    <source>
        <dbReference type="ARBA" id="ARBA00022448"/>
    </source>
</evidence>
<evidence type="ECO:0000256" key="3">
    <source>
        <dbReference type="ARBA" id="ARBA00022475"/>
    </source>
</evidence>
<dbReference type="PANTHER" id="PTHR32243">
    <property type="entry name" value="MALTOSE TRANSPORT SYSTEM PERMEASE-RELATED"/>
    <property type="match status" value="1"/>
</dbReference>
<keyword evidence="4 7" id="KW-0812">Transmembrane</keyword>
<keyword evidence="6 7" id="KW-0472">Membrane</keyword>
<name>A0ABP5XTA2_9ACTN</name>
<evidence type="ECO:0000256" key="1">
    <source>
        <dbReference type="ARBA" id="ARBA00004651"/>
    </source>
</evidence>
<feature type="transmembrane region" description="Helical" evidence="7">
    <location>
        <begin position="103"/>
        <end position="123"/>
    </location>
</feature>
<evidence type="ECO:0000256" key="4">
    <source>
        <dbReference type="ARBA" id="ARBA00022692"/>
    </source>
</evidence>
<dbReference type="CDD" id="cd06261">
    <property type="entry name" value="TM_PBP2"/>
    <property type="match status" value="1"/>
</dbReference>
<evidence type="ECO:0000256" key="6">
    <source>
        <dbReference type="ARBA" id="ARBA00023136"/>
    </source>
</evidence>
<feature type="domain" description="ABC transmembrane type-1" evidence="9">
    <location>
        <begin position="99"/>
        <end position="290"/>
    </location>
</feature>
<evidence type="ECO:0000313" key="10">
    <source>
        <dbReference type="EMBL" id="GAA2465486.1"/>
    </source>
</evidence>
<dbReference type="PROSITE" id="PS50928">
    <property type="entry name" value="ABC_TM1"/>
    <property type="match status" value="1"/>
</dbReference>
<evidence type="ECO:0000256" key="5">
    <source>
        <dbReference type="ARBA" id="ARBA00022989"/>
    </source>
</evidence>
<feature type="transmembrane region" description="Helical" evidence="7">
    <location>
        <begin position="135"/>
        <end position="157"/>
    </location>
</feature>
<gene>
    <name evidence="10" type="ORF">GCM10010405_57450</name>
</gene>
<keyword evidence="11" id="KW-1185">Reference proteome</keyword>
<feature type="transmembrane region" description="Helical" evidence="7">
    <location>
        <begin position="169"/>
        <end position="190"/>
    </location>
</feature>